<name>A0A087ABF8_9BIFI</name>
<accession>A0A087ABF8</accession>
<feature type="domain" description="Response regulatory" evidence="4">
    <location>
        <begin position="1"/>
        <end position="102"/>
    </location>
</feature>
<dbReference type="EMBL" id="JGYS01000003">
    <property type="protein sequence ID" value="KFI56108.1"/>
    <property type="molecule type" value="Genomic_DNA"/>
</dbReference>
<dbReference type="SUPFAM" id="SSF46894">
    <property type="entry name" value="C-terminal effector domain of the bipartite response regulators"/>
    <property type="match status" value="1"/>
</dbReference>
<dbReference type="Gene3D" id="1.10.10.10">
    <property type="entry name" value="Winged helix-like DNA-binding domain superfamily/Winged helix DNA-binding domain"/>
    <property type="match status" value="1"/>
</dbReference>
<dbReference type="STRING" id="1437609.BCAL_0476"/>
<dbReference type="PANTHER" id="PTHR45566:SF2">
    <property type="entry name" value="NARL SUBFAMILY"/>
    <property type="match status" value="1"/>
</dbReference>
<feature type="domain" description="HTH luxR-type" evidence="3">
    <location>
        <begin position="157"/>
        <end position="222"/>
    </location>
</feature>
<dbReference type="Pfam" id="PF00196">
    <property type="entry name" value="GerE"/>
    <property type="match status" value="1"/>
</dbReference>
<dbReference type="GO" id="GO:0000160">
    <property type="term" value="P:phosphorelay signal transduction system"/>
    <property type="evidence" value="ECO:0007669"/>
    <property type="project" value="InterPro"/>
</dbReference>
<dbReference type="CDD" id="cd06170">
    <property type="entry name" value="LuxR_C_like"/>
    <property type="match status" value="1"/>
</dbReference>
<dbReference type="InterPro" id="IPR001789">
    <property type="entry name" value="Sig_transdc_resp-reg_receiver"/>
</dbReference>
<dbReference type="GO" id="GO:0006355">
    <property type="term" value="P:regulation of DNA-templated transcription"/>
    <property type="evidence" value="ECO:0007669"/>
    <property type="project" value="InterPro"/>
</dbReference>
<protein>
    <submittedName>
        <fullName evidence="5">Response regulator receiver</fullName>
    </submittedName>
</protein>
<dbReference type="InterPro" id="IPR036388">
    <property type="entry name" value="WH-like_DNA-bd_sf"/>
</dbReference>
<dbReference type="eggNOG" id="COG2197">
    <property type="taxonomic scope" value="Bacteria"/>
</dbReference>
<gene>
    <name evidence="5" type="ORF">BCAL_0476</name>
</gene>
<dbReference type="PRINTS" id="PR00038">
    <property type="entry name" value="HTHLUXR"/>
</dbReference>
<evidence type="ECO:0000313" key="5">
    <source>
        <dbReference type="EMBL" id="KFI56108.1"/>
    </source>
</evidence>
<evidence type="ECO:0000259" key="3">
    <source>
        <dbReference type="PROSITE" id="PS50043"/>
    </source>
</evidence>
<reference evidence="5 6" key="1">
    <citation type="submission" date="2014-03" db="EMBL/GenBank/DDBJ databases">
        <title>Genomics of Bifidobacteria.</title>
        <authorList>
            <person name="Ventura M."/>
            <person name="Milani C."/>
            <person name="Lugli G.A."/>
        </authorList>
    </citation>
    <scope>NUCLEOTIDE SEQUENCE [LARGE SCALE GENOMIC DNA]</scope>
    <source>
        <strain evidence="5 6">DSM 23973</strain>
    </source>
</reference>
<dbReference type="InterPro" id="IPR051015">
    <property type="entry name" value="EvgA-like"/>
</dbReference>
<dbReference type="InterPro" id="IPR000792">
    <property type="entry name" value="Tscrpt_reg_LuxR_C"/>
</dbReference>
<dbReference type="Pfam" id="PF00072">
    <property type="entry name" value="Response_reg"/>
    <property type="match status" value="1"/>
</dbReference>
<evidence type="ECO:0000259" key="4">
    <source>
        <dbReference type="PROSITE" id="PS50110"/>
    </source>
</evidence>
<feature type="modified residue" description="4-aspartylphosphate" evidence="2">
    <location>
        <position position="37"/>
    </location>
</feature>
<dbReference type="PROSITE" id="PS50110">
    <property type="entry name" value="RESPONSE_REGULATORY"/>
    <property type="match status" value="1"/>
</dbReference>
<evidence type="ECO:0000313" key="6">
    <source>
        <dbReference type="Proteomes" id="UP000029072"/>
    </source>
</evidence>
<dbReference type="InterPro" id="IPR011006">
    <property type="entry name" value="CheY-like_superfamily"/>
</dbReference>
<dbReference type="Proteomes" id="UP000029072">
    <property type="component" value="Unassembled WGS sequence"/>
</dbReference>
<dbReference type="AlphaFoldDB" id="A0A087ABF8"/>
<dbReference type="SMART" id="SM00421">
    <property type="entry name" value="HTH_LUXR"/>
    <property type="match status" value="1"/>
</dbReference>
<sequence>MVSKDHECHILWLLDSGEALIGKCLDEHVWPDVILIDAELGDSSGISLCRRLREVNSSVSVVIITSYPLRRYYYRAIMAGAQGLIHKSDYRYLIPVLHEVHDGSAMSVSTFRDMSEVTGADGITISSQESGDDDRPPAPQEWFKSASDSYDMRHSRKYKDKSCLNYMEEMVLRLSAEGMTQNDIAREIGISSTSVRTYSLRARRKLKSKTLIQAVVTWLSINS</sequence>
<dbReference type="InterPro" id="IPR016032">
    <property type="entry name" value="Sig_transdc_resp-reg_C-effctor"/>
</dbReference>
<organism evidence="5 6">
    <name type="scientific">Bifidobacterium callitrichos DSM 23973</name>
    <dbReference type="NCBI Taxonomy" id="1437609"/>
    <lineage>
        <taxon>Bacteria</taxon>
        <taxon>Bacillati</taxon>
        <taxon>Actinomycetota</taxon>
        <taxon>Actinomycetes</taxon>
        <taxon>Bifidobacteriales</taxon>
        <taxon>Bifidobacteriaceae</taxon>
        <taxon>Bifidobacterium</taxon>
    </lineage>
</organism>
<comment type="caution">
    <text evidence="5">The sequence shown here is derived from an EMBL/GenBank/DDBJ whole genome shotgun (WGS) entry which is preliminary data.</text>
</comment>
<dbReference type="GO" id="GO:0003677">
    <property type="term" value="F:DNA binding"/>
    <property type="evidence" value="ECO:0007669"/>
    <property type="project" value="UniProtKB-KW"/>
</dbReference>
<proteinExistence type="predicted"/>
<keyword evidence="1" id="KW-0238">DNA-binding</keyword>
<evidence type="ECO:0000256" key="1">
    <source>
        <dbReference type="ARBA" id="ARBA00023125"/>
    </source>
</evidence>
<dbReference type="Gene3D" id="3.40.50.2300">
    <property type="match status" value="1"/>
</dbReference>
<keyword evidence="2" id="KW-0597">Phosphoprotein</keyword>
<dbReference type="PANTHER" id="PTHR45566">
    <property type="entry name" value="HTH-TYPE TRANSCRIPTIONAL REGULATOR YHJB-RELATED"/>
    <property type="match status" value="1"/>
</dbReference>
<evidence type="ECO:0000256" key="2">
    <source>
        <dbReference type="PROSITE-ProRule" id="PRU00169"/>
    </source>
</evidence>
<dbReference type="SUPFAM" id="SSF52172">
    <property type="entry name" value="CheY-like"/>
    <property type="match status" value="1"/>
</dbReference>
<dbReference type="PROSITE" id="PS50043">
    <property type="entry name" value="HTH_LUXR_2"/>
    <property type="match status" value="1"/>
</dbReference>